<evidence type="ECO:0000256" key="1">
    <source>
        <dbReference type="SAM" id="MobiDB-lite"/>
    </source>
</evidence>
<keyword evidence="3" id="KW-1185">Reference proteome</keyword>
<proteinExistence type="predicted"/>
<protein>
    <submittedName>
        <fullName evidence="2">Uncharacterized protein</fullName>
    </submittedName>
</protein>
<accession>A0A9W7GED0</accession>
<evidence type="ECO:0000313" key="2">
    <source>
        <dbReference type="EMBL" id="GMI41604.1"/>
    </source>
</evidence>
<gene>
    <name evidence="2" type="ORF">TrCOL_g11891</name>
</gene>
<name>A0A9W7GED0_9STRA</name>
<organism evidence="2 3">
    <name type="scientific">Triparma columacea</name>
    <dbReference type="NCBI Taxonomy" id="722753"/>
    <lineage>
        <taxon>Eukaryota</taxon>
        <taxon>Sar</taxon>
        <taxon>Stramenopiles</taxon>
        <taxon>Ochrophyta</taxon>
        <taxon>Bolidophyceae</taxon>
        <taxon>Parmales</taxon>
        <taxon>Triparmaceae</taxon>
        <taxon>Triparma</taxon>
    </lineage>
</organism>
<evidence type="ECO:0000313" key="3">
    <source>
        <dbReference type="Proteomes" id="UP001165065"/>
    </source>
</evidence>
<comment type="caution">
    <text evidence="2">The sequence shown here is derived from an EMBL/GenBank/DDBJ whole genome shotgun (WGS) entry which is preliminary data.</text>
</comment>
<dbReference type="AlphaFoldDB" id="A0A9W7GED0"/>
<dbReference type="Proteomes" id="UP001165065">
    <property type="component" value="Unassembled WGS sequence"/>
</dbReference>
<dbReference type="EMBL" id="BRYA01000154">
    <property type="protein sequence ID" value="GMI41604.1"/>
    <property type="molecule type" value="Genomic_DNA"/>
</dbReference>
<feature type="compositionally biased region" description="Basic residues" evidence="1">
    <location>
        <begin position="96"/>
        <end position="105"/>
    </location>
</feature>
<sequence>MQGVLDALTNIVDGLKAAKDYWWEDEEEKERMTQHNEDDYDDDDYDGGGVGEGKFQDNDNDWGENGHFPSYTQKRLPPPAMTQAENLSPSRFAANSKKKRQKRSVKFAVSDNGDNEELVEEEELEEEEEVIHDGNGARTHESIKAAVVNSQAESPDGPSVPLCVLAVEPTELLQVSSSTPTSYFLISSLDVGRGIDVLILPPKSLKKDNDGQLICETPHFEYLFALACGAEIWSEESFVKERIRVPDNFFASDPLPDGLVMGDSKFLGALRMLERVQKTKYSDLEGRASDLFSGYNIFYYGKWADEGGGGGGEEEGGEEENEDTQMSEGYLFETSSQSDSVCPATTSLAASMTEHQFTKLLCRTSPTTLQRLTNDSMKTPFSSISETKIILGPKSSSSDLVSCGDIVDTVWVLDSDEIEIVGSEWIVDSIRDGQVQETSRFVK</sequence>
<feature type="compositionally biased region" description="Acidic residues" evidence="1">
    <location>
        <begin position="113"/>
        <end position="122"/>
    </location>
</feature>
<dbReference type="OrthoDB" id="10389481at2759"/>
<feature type="region of interest" description="Disordered" evidence="1">
    <location>
        <begin position="22"/>
        <end position="122"/>
    </location>
</feature>
<reference evidence="3" key="1">
    <citation type="journal article" date="2023" name="Commun. Biol.">
        <title>Genome analysis of Parmales, the sister group of diatoms, reveals the evolutionary specialization of diatoms from phago-mixotrophs to photoautotrophs.</title>
        <authorList>
            <person name="Ban H."/>
            <person name="Sato S."/>
            <person name="Yoshikawa S."/>
            <person name="Yamada K."/>
            <person name="Nakamura Y."/>
            <person name="Ichinomiya M."/>
            <person name="Sato N."/>
            <person name="Blanc-Mathieu R."/>
            <person name="Endo H."/>
            <person name="Kuwata A."/>
            <person name="Ogata H."/>
        </authorList>
    </citation>
    <scope>NUCLEOTIDE SEQUENCE [LARGE SCALE GENOMIC DNA]</scope>
</reference>